<name>A0ABY2UCJ6_9GAMM</name>
<evidence type="ECO:0000313" key="3">
    <source>
        <dbReference type="Proteomes" id="UP000306791"/>
    </source>
</evidence>
<reference evidence="2 3" key="1">
    <citation type="submission" date="2019-05" db="EMBL/GenBank/DDBJ databases">
        <title>Microbulbifer harenosus sp. nov., an alginate-degrading bacterium isolated from coastal sand.</title>
        <authorList>
            <person name="Huang H."/>
            <person name="Mo K."/>
            <person name="Bao S."/>
        </authorList>
    </citation>
    <scope>NUCLEOTIDE SEQUENCE [LARGE SCALE GENOMIC DNA]</scope>
    <source>
        <strain evidence="2 3">HB161719</strain>
    </source>
</reference>
<keyword evidence="3" id="KW-1185">Reference proteome</keyword>
<dbReference type="Proteomes" id="UP000306791">
    <property type="component" value="Unassembled WGS sequence"/>
</dbReference>
<gene>
    <name evidence="2" type="ORF">FDY93_19045</name>
</gene>
<feature type="signal peptide" evidence="1">
    <location>
        <begin position="1"/>
        <end position="19"/>
    </location>
</feature>
<accession>A0ABY2UCJ6</accession>
<proteinExistence type="predicted"/>
<dbReference type="EMBL" id="VANI01000032">
    <property type="protein sequence ID" value="TLM73388.1"/>
    <property type="molecule type" value="Genomic_DNA"/>
</dbReference>
<evidence type="ECO:0000313" key="2">
    <source>
        <dbReference type="EMBL" id="TLM73388.1"/>
    </source>
</evidence>
<evidence type="ECO:0000256" key="1">
    <source>
        <dbReference type="SAM" id="SignalP"/>
    </source>
</evidence>
<keyword evidence="1" id="KW-0732">Signal</keyword>
<organism evidence="2 3">
    <name type="scientific">Microbulbifer harenosus</name>
    <dbReference type="NCBI Taxonomy" id="2576840"/>
    <lineage>
        <taxon>Bacteria</taxon>
        <taxon>Pseudomonadati</taxon>
        <taxon>Pseudomonadota</taxon>
        <taxon>Gammaproteobacteria</taxon>
        <taxon>Cellvibrionales</taxon>
        <taxon>Microbulbiferaceae</taxon>
        <taxon>Microbulbifer</taxon>
    </lineage>
</organism>
<comment type="caution">
    <text evidence="2">The sequence shown here is derived from an EMBL/GenBank/DDBJ whole genome shotgun (WGS) entry which is preliminary data.</text>
</comment>
<sequence length="116" mass="12887">MKNIFGILLFSLFSFSASAELVFAHINEPIMPIDRGEKYEDPLDDFLQENEIGEVTGGGSSLTELGDIEWVGIDIQLKSPHENIAKVVRKLRELGAPNGSYLEYSVQGKSYKVPVK</sequence>
<protein>
    <submittedName>
        <fullName evidence="2">Uncharacterized protein</fullName>
    </submittedName>
</protein>
<feature type="chain" id="PRO_5045935409" evidence="1">
    <location>
        <begin position="20"/>
        <end position="116"/>
    </location>
</feature>
<dbReference type="RefSeq" id="WP_138237342.1">
    <property type="nucleotide sequence ID" value="NZ_CP185860.1"/>
</dbReference>